<reference evidence="4" key="2">
    <citation type="submission" date="2023-01" db="EMBL/GenBank/DDBJ databases">
        <authorList>
            <person name="Sun Q."/>
            <person name="Evtushenko L."/>
        </authorList>
    </citation>
    <scope>NUCLEOTIDE SEQUENCE</scope>
    <source>
        <strain evidence="4">VKM Ac-1069</strain>
    </source>
</reference>
<dbReference type="AlphaFoldDB" id="A0A9W6NZK3"/>
<dbReference type="EMBL" id="BSFQ01000037">
    <property type="protein sequence ID" value="GLL14862.1"/>
    <property type="molecule type" value="Genomic_DNA"/>
</dbReference>
<dbReference type="PANTHER" id="PTHR24189:SF50">
    <property type="entry name" value="ANKYRIN REPEAT AND SOCS BOX PROTEIN 2"/>
    <property type="match status" value="1"/>
</dbReference>
<keyword evidence="1" id="KW-0677">Repeat</keyword>
<proteinExistence type="predicted"/>
<reference evidence="4" key="1">
    <citation type="journal article" date="2014" name="Int. J. Syst. Evol. Microbiol.">
        <title>Complete genome sequence of Corynebacterium casei LMG S-19264T (=DSM 44701T), isolated from a smear-ripened cheese.</title>
        <authorList>
            <consortium name="US DOE Joint Genome Institute (JGI-PGF)"/>
            <person name="Walter F."/>
            <person name="Albersmeier A."/>
            <person name="Kalinowski J."/>
            <person name="Ruckert C."/>
        </authorList>
    </citation>
    <scope>NUCLEOTIDE SEQUENCE</scope>
    <source>
        <strain evidence="4">VKM Ac-1069</strain>
    </source>
</reference>
<evidence type="ECO:0000256" key="1">
    <source>
        <dbReference type="ARBA" id="ARBA00022737"/>
    </source>
</evidence>
<keyword evidence="5" id="KW-1185">Reference proteome</keyword>
<protein>
    <recommendedName>
        <fullName evidence="6">Ankyrin repeat protein</fullName>
    </recommendedName>
</protein>
<gene>
    <name evidence="4" type="ORF">GCM10017577_60110</name>
</gene>
<dbReference type="RefSeq" id="WP_037052524.1">
    <property type="nucleotide sequence ID" value="NZ_BAAAUZ010000046.1"/>
</dbReference>
<dbReference type="Gene3D" id="1.25.40.20">
    <property type="entry name" value="Ankyrin repeat-containing domain"/>
    <property type="match status" value="2"/>
</dbReference>
<evidence type="ECO:0000256" key="2">
    <source>
        <dbReference type="ARBA" id="ARBA00023043"/>
    </source>
</evidence>
<dbReference type="InterPro" id="IPR002110">
    <property type="entry name" value="Ankyrin_rpt"/>
</dbReference>
<dbReference type="PROSITE" id="PS50088">
    <property type="entry name" value="ANK_REPEAT"/>
    <property type="match status" value="1"/>
</dbReference>
<accession>A0A9W6NZK3</accession>
<comment type="caution">
    <text evidence="4">The sequence shown here is derived from an EMBL/GenBank/DDBJ whole genome shotgun (WGS) entry which is preliminary data.</text>
</comment>
<feature type="repeat" description="ANK" evidence="3">
    <location>
        <begin position="77"/>
        <end position="109"/>
    </location>
</feature>
<dbReference type="PROSITE" id="PS50297">
    <property type="entry name" value="ANK_REP_REGION"/>
    <property type="match status" value="1"/>
</dbReference>
<sequence length="232" mass="24429">MTEAEEQAVAAIRAGDAEALRRLLDAEPGLATARPDGARTLLHVVADWPGNRPAGPEMARMLVAAGADVDARFVGAHRETALHWAAGNDDVPLLDALLDAGAAIDADGAVIAGGTPLSDAVAFGQHAAARRLVERGATPRPHEAAALGLVDLLVAEYEEYPPRPDDVDVAFWYACHGGSLDAAEYLLDRGADRDVLPPWERLTPLDAAERAAAGELVDWLRQHGAHRAAELG</sequence>
<dbReference type="InterPro" id="IPR036770">
    <property type="entry name" value="Ankyrin_rpt-contain_sf"/>
</dbReference>
<organism evidence="4 5">
    <name type="scientific">Pseudonocardia halophobica</name>
    <dbReference type="NCBI Taxonomy" id="29401"/>
    <lineage>
        <taxon>Bacteria</taxon>
        <taxon>Bacillati</taxon>
        <taxon>Actinomycetota</taxon>
        <taxon>Actinomycetes</taxon>
        <taxon>Pseudonocardiales</taxon>
        <taxon>Pseudonocardiaceae</taxon>
        <taxon>Pseudonocardia</taxon>
    </lineage>
</organism>
<keyword evidence="2 3" id="KW-0040">ANK repeat</keyword>
<dbReference type="SUPFAM" id="SSF48403">
    <property type="entry name" value="Ankyrin repeat"/>
    <property type="match status" value="1"/>
</dbReference>
<dbReference type="PANTHER" id="PTHR24189">
    <property type="entry name" value="MYOTROPHIN"/>
    <property type="match status" value="1"/>
</dbReference>
<evidence type="ECO:0008006" key="6">
    <source>
        <dbReference type="Google" id="ProtNLM"/>
    </source>
</evidence>
<dbReference type="Pfam" id="PF00023">
    <property type="entry name" value="Ank"/>
    <property type="match status" value="1"/>
</dbReference>
<name>A0A9W6NZK3_9PSEU</name>
<evidence type="ECO:0000313" key="4">
    <source>
        <dbReference type="EMBL" id="GLL14862.1"/>
    </source>
</evidence>
<evidence type="ECO:0000313" key="5">
    <source>
        <dbReference type="Proteomes" id="UP001143463"/>
    </source>
</evidence>
<dbReference type="SMART" id="SM00248">
    <property type="entry name" value="ANK"/>
    <property type="match status" value="5"/>
</dbReference>
<dbReference type="Proteomes" id="UP001143463">
    <property type="component" value="Unassembled WGS sequence"/>
</dbReference>
<dbReference type="Pfam" id="PF12796">
    <property type="entry name" value="Ank_2"/>
    <property type="match status" value="1"/>
</dbReference>
<dbReference type="InterPro" id="IPR050745">
    <property type="entry name" value="Multifunctional_regulatory"/>
</dbReference>
<evidence type="ECO:0000256" key="3">
    <source>
        <dbReference type="PROSITE-ProRule" id="PRU00023"/>
    </source>
</evidence>